<feature type="signal peptide" evidence="1">
    <location>
        <begin position="1"/>
        <end position="18"/>
    </location>
</feature>
<dbReference type="GeneID" id="118274121"/>
<evidence type="ECO:0000313" key="2">
    <source>
        <dbReference type="Proteomes" id="UP000829999"/>
    </source>
</evidence>
<keyword evidence="1" id="KW-0732">Signal</keyword>
<keyword evidence="2" id="KW-1185">Reference proteome</keyword>
<dbReference type="RefSeq" id="XP_035447393.2">
    <property type="nucleotide sequence ID" value="XM_035591500.2"/>
</dbReference>
<dbReference type="AlphaFoldDB" id="A0A9R0ENX6"/>
<proteinExistence type="predicted"/>
<reference evidence="3" key="1">
    <citation type="submission" date="2025-08" db="UniProtKB">
        <authorList>
            <consortium name="RefSeq"/>
        </authorList>
    </citation>
    <scope>IDENTIFICATION</scope>
    <source>
        <tissue evidence="3">Whole larval tissue</tissue>
    </source>
</reference>
<protein>
    <submittedName>
        <fullName evidence="3">Uncharacterized protein LOC118274121</fullName>
    </submittedName>
</protein>
<name>A0A9R0ENX6_SPOFR</name>
<evidence type="ECO:0000256" key="1">
    <source>
        <dbReference type="SAM" id="SignalP"/>
    </source>
</evidence>
<dbReference type="OrthoDB" id="7477027at2759"/>
<feature type="chain" id="PRO_5040427875" evidence="1">
    <location>
        <begin position="19"/>
        <end position="182"/>
    </location>
</feature>
<accession>A0A9R0ENX6</accession>
<evidence type="ECO:0000313" key="3">
    <source>
        <dbReference type="RefSeq" id="XP_035447393.2"/>
    </source>
</evidence>
<gene>
    <name evidence="3" type="primary">LOC118274121</name>
</gene>
<organism evidence="2 3">
    <name type="scientific">Spodoptera frugiperda</name>
    <name type="common">Fall armyworm</name>
    <dbReference type="NCBI Taxonomy" id="7108"/>
    <lineage>
        <taxon>Eukaryota</taxon>
        <taxon>Metazoa</taxon>
        <taxon>Ecdysozoa</taxon>
        <taxon>Arthropoda</taxon>
        <taxon>Hexapoda</taxon>
        <taxon>Insecta</taxon>
        <taxon>Pterygota</taxon>
        <taxon>Neoptera</taxon>
        <taxon>Endopterygota</taxon>
        <taxon>Lepidoptera</taxon>
        <taxon>Glossata</taxon>
        <taxon>Ditrysia</taxon>
        <taxon>Noctuoidea</taxon>
        <taxon>Noctuidae</taxon>
        <taxon>Amphipyrinae</taxon>
        <taxon>Spodoptera</taxon>
    </lineage>
</organism>
<dbReference type="Proteomes" id="UP000829999">
    <property type="component" value="Chromosome 3"/>
</dbReference>
<sequence>MFLTTLIIVSFLASYVVSDSCVTYNFEENFDILLSCSNLHPWILGEYSNLNLNSPNERSTKFITPLPNPSCWSSFPFIMSQNGRIEIKIYMDSENGGANLNIIIFNDSDGSAAGFGSANSGIKGWQTINVQLMISTNIKGYISIMGMASAGSTLLVDSFRYIPPGMDESLCQIYPDPPITPQ</sequence>